<dbReference type="InterPro" id="IPR006675">
    <property type="entry name" value="HDIG_dom"/>
</dbReference>
<dbReference type="Pfam" id="PF00990">
    <property type="entry name" value="GGDEF"/>
    <property type="match status" value="1"/>
</dbReference>
<dbReference type="AlphaFoldDB" id="A0A1M4ZG75"/>
<dbReference type="Gene3D" id="3.30.70.270">
    <property type="match status" value="1"/>
</dbReference>
<accession>A0A1M4ZG75</accession>
<dbReference type="CDD" id="cd00077">
    <property type="entry name" value="HDc"/>
    <property type="match status" value="1"/>
</dbReference>
<dbReference type="Proteomes" id="UP000184251">
    <property type="component" value="Unassembled WGS sequence"/>
</dbReference>
<evidence type="ECO:0000313" key="5">
    <source>
        <dbReference type="Proteomes" id="UP000184251"/>
    </source>
</evidence>
<feature type="domain" description="HD-GYP" evidence="3">
    <location>
        <begin position="295"/>
        <end position="490"/>
    </location>
</feature>
<dbReference type="Gene3D" id="1.10.3210.10">
    <property type="entry name" value="Hypothetical protein af1432"/>
    <property type="match status" value="1"/>
</dbReference>
<feature type="domain" description="GGDEF" evidence="2">
    <location>
        <begin position="148"/>
        <end position="284"/>
    </location>
</feature>
<dbReference type="InterPro" id="IPR003607">
    <property type="entry name" value="HD/PDEase_dom"/>
</dbReference>
<dbReference type="SMART" id="SM00267">
    <property type="entry name" value="GGDEF"/>
    <property type="match status" value="1"/>
</dbReference>
<keyword evidence="1" id="KW-0812">Transmembrane</keyword>
<dbReference type="InterPro" id="IPR037522">
    <property type="entry name" value="HD_GYP_dom"/>
</dbReference>
<feature type="transmembrane region" description="Helical" evidence="1">
    <location>
        <begin position="84"/>
        <end position="106"/>
    </location>
</feature>
<reference evidence="4 5" key="1">
    <citation type="submission" date="2016-11" db="EMBL/GenBank/DDBJ databases">
        <authorList>
            <person name="Jaros S."/>
            <person name="Januszkiewicz K."/>
            <person name="Wedrychowicz H."/>
        </authorList>
    </citation>
    <scope>NUCLEOTIDE SEQUENCE [LARGE SCALE GENOMIC DNA]</scope>
    <source>
        <strain evidence="4 5">DSM 14828</strain>
    </source>
</reference>
<dbReference type="InterPro" id="IPR029787">
    <property type="entry name" value="Nucleotide_cyclase"/>
</dbReference>
<dbReference type="InterPro" id="IPR000160">
    <property type="entry name" value="GGDEF_dom"/>
</dbReference>
<proteinExistence type="predicted"/>
<dbReference type="STRING" id="1120975.SAMN02746064_02028"/>
<dbReference type="Pfam" id="PF13487">
    <property type="entry name" value="HD_5"/>
    <property type="match status" value="1"/>
</dbReference>
<evidence type="ECO:0000313" key="4">
    <source>
        <dbReference type="EMBL" id="SHF16802.1"/>
    </source>
</evidence>
<protein>
    <submittedName>
        <fullName evidence="4">Diguanylate cyclase (GGDEF) domain-containing protein/HDIG domain-containing protein</fullName>
    </submittedName>
</protein>
<keyword evidence="1" id="KW-1133">Transmembrane helix</keyword>
<evidence type="ECO:0000259" key="3">
    <source>
        <dbReference type="PROSITE" id="PS51832"/>
    </source>
</evidence>
<name>A0A1M4ZG75_9FIRM</name>
<feature type="transmembrane region" description="Helical" evidence="1">
    <location>
        <begin position="12"/>
        <end position="28"/>
    </location>
</feature>
<feature type="transmembrane region" description="Helical" evidence="1">
    <location>
        <begin position="60"/>
        <end position="78"/>
    </location>
</feature>
<dbReference type="InterPro" id="IPR043128">
    <property type="entry name" value="Rev_trsase/Diguanyl_cyclase"/>
</dbReference>
<dbReference type="CDD" id="cd01949">
    <property type="entry name" value="GGDEF"/>
    <property type="match status" value="1"/>
</dbReference>
<keyword evidence="5" id="KW-1185">Reference proteome</keyword>
<dbReference type="PROSITE" id="PS50887">
    <property type="entry name" value="GGDEF"/>
    <property type="match status" value="1"/>
</dbReference>
<keyword evidence="1" id="KW-0472">Membrane</keyword>
<dbReference type="SUPFAM" id="SSF109604">
    <property type="entry name" value="HD-domain/PDEase-like"/>
    <property type="match status" value="1"/>
</dbReference>
<dbReference type="EMBL" id="FQTU01000017">
    <property type="protein sequence ID" value="SHF16802.1"/>
    <property type="molecule type" value="Genomic_DNA"/>
</dbReference>
<dbReference type="PANTHER" id="PTHR43155">
    <property type="entry name" value="CYCLIC DI-GMP PHOSPHODIESTERASE PA4108-RELATED"/>
    <property type="match status" value="1"/>
</dbReference>
<dbReference type="PANTHER" id="PTHR43155:SF2">
    <property type="entry name" value="CYCLIC DI-GMP PHOSPHODIESTERASE PA4108"/>
    <property type="match status" value="1"/>
</dbReference>
<dbReference type="PROSITE" id="PS51832">
    <property type="entry name" value="HD_GYP"/>
    <property type="match status" value="1"/>
</dbReference>
<gene>
    <name evidence="4" type="ORF">SAMN02746064_02028</name>
</gene>
<dbReference type="NCBIfam" id="TIGR00254">
    <property type="entry name" value="GGDEF"/>
    <property type="match status" value="1"/>
</dbReference>
<evidence type="ECO:0000256" key="1">
    <source>
        <dbReference type="SAM" id="Phobius"/>
    </source>
</evidence>
<sequence length="514" mass="58428">MIHLKKPYEKNTILIVISIFLLIYSISNRPVYDIITVLKGSALLVLTLCLPLVDGYRGMFISILFNLAGVAASFFRILEDPHIMYFGLMFTQISIIIASIIVGILVENLNQKRLDMETLAFIDMTTGLHNNKYMFKYLHELSAASGKSPIGILVFDIFPIGEINKTYGYQAGDAVLKRIADSINKILSKESIFCRASGSKFAIMVPKVAFDDIIRLEKKIHKKIDEFYFYDHKNRIQIDHLQVSSGVAHYPHTVDSFNLLYSQAEKIVSGNKLYENASTNIYKNLFDNIGNITGTSLEKELAIKMVLSIIDSKDHYTYGHSTRVMNLMTEFGEALGLDIFEVDRLKIISLLHDIGKIDLPAELLNKTTKLTYEEFEIIKKHTALGYNILKSLPDFCEYALIIRAHHEHFDGKGYPDGLTGDDIPYYSRMLSLADAFDAMMSNRPYRKGMELSAVIKEIENNLGKQFDPELANRFIDLVRSSEKYAINANVYHHANVDQHTVKKHISAFQEDNYA</sequence>
<organism evidence="4 5">
    <name type="scientific">Alkalibacter saccharofermentans DSM 14828</name>
    <dbReference type="NCBI Taxonomy" id="1120975"/>
    <lineage>
        <taxon>Bacteria</taxon>
        <taxon>Bacillati</taxon>
        <taxon>Bacillota</taxon>
        <taxon>Clostridia</taxon>
        <taxon>Eubacteriales</taxon>
        <taxon>Eubacteriaceae</taxon>
        <taxon>Alkalibacter</taxon>
    </lineage>
</organism>
<dbReference type="NCBIfam" id="TIGR00277">
    <property type="entry name" value="HDIG"/>
    <property type="match status" value="1"/>
</dbReference>
<evidence type="ECO:0000259" key="2">
    <source>
        <dbReference type="PROSITE" id="PS50887"/>
    </source>
</evidence>
<dbReference type="SMART" id="SM00471">
    <property type="entry name" value="HDc"/>
    <property type="match status" value="1"/>
</dbReference>
<dbReference type="SUPFAM" id="SSF55073">
    <property type="entry name" value="Nucleotide cyclase"/>
    <property type="match status" value="1"/>
</dbReference>